<dbReference type="Proteomes" id="UP000481109">
    <property type="component" value="Unassembled WGS sequence"/>
</dbReference>
<feature type="region of interest" description="Disordered" evidence="1">
    <location>
        <begin position="54"/>
        <end position="115"/>
    </location>
</feature>
<evidence type="ECO:0000313" key="3">
    <source>
        <dbReference type="EMBL" id="NGO75036.1"/>
    </source>
</evidence>
<dbReference type="EMBL" id="JAAKZW010000008">
    <property type="protein sequence ID" value="NGO75036.1"/>
    <property type="molecule type" value="Genomic_DNA"/>
</dbReference>
<dbReference type="RefSeq" id="WP_165330555.1">
    <property type="nucleotide sequence ID" value="NZ_JAAKZW010000008.1"/>
</dbReference>
<feature type="transmembrane region" description="Helical" evidence="2">
    <location>
        <begin position="25"/>
        <end position="44"/>
    </location>
</feature>
<organism evidence="3 4">
    <name type="scientific">Streptomyces mesophilus</name>
    <dbReference type="NCBI Taxonomy" id="1775132"/>
    <lineage>
        <taxon>Bacteria</taxon>
        <taxon>Bacillati</taxon>
        <taxon>Actinomycetota</taxon>
        <taxon>Actinomycetes</taxon>
        <taxon>Kitasatosporales</taxon>
        <taxon>Streptomycetaceae</taxon>
        <taxon>Streptomyces</taxon>
    </lineage>
</organism>
<dbReference type="AlphaFoldDB" id="A0A6G4XBV5"/>
<sequence length="115" mass="12297">MDTGVSLASIGSRIFDGLLGFLPDWIQITVVALILLAFVASWVVKIKRKIDRRRARRQGLPVQAAAQTGQRSGADYLGPYAPGAQQSAPPQPSQGSGADFLGSYAPQQDSTRREG</sequence>
<keyword evidence="2" id="KW-0472">Membrane</keyword>
<feature type="compositionally biased region" description="Low complexity" evidence="1">
    <location>
        <begin position="81"/>
        <end position="98"/>
    </location>
</feature>
<keyword evidence="4" id="KW-1185">Reference proteome</keyword>
<reference evidence="3 4" key="1">
    <citation type="submission" date="2020-02" db="EMBL/GenBank/DDBJ databases">
        <title>Whole-genome analyses of novel actinobacteria.</title>
        <authorList>
            <person name="Sahin N."/>
            <person name="Tokatli A."/>
        </authorList>
    </citation>
    <scope>NUCLEOTIDE SEQUENCE [LARGE SCALE GENOMIC DNA]</scope>
    <source>
        <strain evidence="3 4">YC504</strain>
    </source>
</reference>
<accession>A0A6G4XBV5</accession>
<protein>
    <submittedName>
        <fullName evidence="3">Uncharacterized protein</fullName>
    </submittedName>
</protein>
<keyword evidence="2" id="KW-1133">Transmembrane helix</keyword>
<evidence type="ECO:0000256" key="1">
    <source>
        <dbReference type="SAM" id="MobiDB-lite"/>
    </source>
</evidence>
<proteinExistence type="predicted"/>
<evidence type="ECO:0000256" key="2">
    <source>
        <dbReference type="SAM" id="Phobius"/>
    </source>
</evidence>
<gene>
    <name evidence="3" type="ORF">G6045_04970</name>
</gene>
<evidence type="ECO:0000313" key="4">
    <source>
        <dbReference type="Proteomes" id="UP000481109"/>
    </source>
</evidence>
<comment type="caution">
    <text evidence="3">The sequence shown here is derived from an EMBL/GenBank/DDBJ whole genome shotgun (WGS) entry which is preliminary data.</text>
</comment>
<keyword evidence="2" id="KW-0812">Transmembrane</keyword>
<name>A0A6G4XBV5_9ACTN</name>